<protein>
    <recommendedName>
        <fullName evidence="3">DNA-(apurinic or apyrimidinic site) endonuclease 2</fullName>
    </recommendedName>
</protein>
<keyword evidence="17" id="KW-1185">Reference proteome</keyword>
<keyword evidence="16" id="KW-0540">Nuclease</keyword>
<dbReference type="OrthoDB" id="391817at2759"/>
<dbReference type="GO" id="GO:0008270">
    <property type="term" value="F:zinc ion binding"/>
    <property type="evidence" value="ECO:0007669"/>
    <property type="project" value="UniProtKB-KW"/>
</dbReference>
<evidence type="ECO:0000256" key="8">
    <source>
        <dbReference type="ARBA" id="ARBA00022842"/>
    </source>
</evidence>
<keyword evidence="8 11" id="KW-0460">Magnesium</keyword>
<dbReference type="GO" id="GO:0003677">
    <property type="term" value="F:DNA binding"/>
    <property type="evidence" value="ECO:0007669"/>
    <property type="project" value="InterPro"/>
</dbReference>
<evidence type="ECO:0000256" key="2">
    <source>
        <dbReference type="ARBA" id="ARBA00007092"/>
    </source>
</evidence>
<dbReference type="InterPro" id="IPR036691">
    <property type="entry name" value="Endo/exonu/phosph_ase_sf"/>
</dbReference>
<dbReference type="InterPro" id="IPR010666">
    <property type="entry name" value="Znf_GRF"/>
</dbReference>
<dbReference type="GO" id="GO:0005634">
    <property type="term" value="C:nucleus"/>
    <property type="evidence" value="ECO:0007669"/>
    <property type="project" value="TreeGrafter"/>
</dbReference>
<evidence type="ECO:0000256" key="7">
    <source>
        <dbReference type="ARBA" id="ARBA00022833"/>
    </source>
</evidence>
<feature type="active site" description="Proton acceptor" evidence="10">
    <location>
        <position position="341"/>
    </location>
</feature>
<comment type="cofactor">
    <cofactor evidence="1">
        <name>Mn(2+)</name>
        <dbReference type="ChEBI" id="CHEBI:29035"/>
    </cofactor>
</comment>
<dbReference type="GO" id="GO:0008081">
    <property type="term" value="F:phosphoric diester hydrolase activity"/>
    <property type="evidence" value="ECO:0007669"/>
    <property type="project" value="TreeGrafter"/>
</dbReference>
<evidence type="ECO:0000256" key="13">
    <source>
        <dbReference type="PROSITE-ProRule" id="PRU01343"/>
    </source>
</evidence>
<keyword evidence="16" id="KW-0269">Exonuclease</keyword>
<keyword evidence="7" id="KW-0862">Zinc</keyword>
<evidence type="ECO:0000313" key="16">
    <source>
        <dbReference type="EMBL" id="KAG5188284.1"/>
    </source>
</evidence>
<feature type="compositionally biased region" description="Basic and acidic residues" evidence="14">
    <location>
        <begin position="674"/>
        <end position="686"/>
    </location>
</feature>
<dbReference type="Proteomes" id="UP000664859">
    <property type="component" value="Unassembled WGS sequence"/>
</dbReference>
<feature type="binding site" evidence="11">
    <location>
        <position position="185"/>
    </location>
    <ligand>
        <name>Mg(2+)</name>
        <dbReference type="ChEBI" id="CHEBI:18420"/>
        <label>1</label>
    </ligand>
</feature>
<feature type="site" description="Important for catalytic activity" evidence="12">
    <location>
        <position position="314"/>
    </location>
</feature>
<proteinExistence type="inferred from homology"/>
<accession>A0A835ZDF2</accession>
<sequence length="694" mass="70116">MPATSLATALRAFLYFRLVGDARRTDTWDALLAQLGSDIHIYCFQEVKQPKRSLPPELAKAPGFHAFFSLSTKAYSGVATFVRAGVATASAAAGLADDAFFGGAPLPPPLRGERAAALDREGRVVATDHVDFVLFNVYAPCVSGEDAARAEERRHFKRDFNAALEARARQLVRAGRHVVLAGDLNACASPRDHCFAMSEADFLASPWSRWIRRMLGRSLESAAADGDDGDGDSYALSNGASAAGGEGAAAAAPAAAAAHHSGDGAAAAAVPGGAAAAAAFVDCFRRANPAAERAFTCWNTKKGARANNYGTRIDYVLASAAFARAALRASAIWPHVVGSDHCPVVATFDAPRAHAAAAAAPHPPQCSCFLAAVAVPKLTAFFAPTRVRSGSGGGGSGNGDNASDSASQPPELACEAAEEDSTLSCEALFDVPAARFVQEPQDPILPPPCIPRAGATAVAPFFSGSSGGGANGVPRAQGFTTAAALSGGARRGGGGGSSSGSAHAPPAKRKRGMTQMTLKAFGAAAPRSGSAAAAAAPTVSSADAGGGRSAGNTGIGGDGGGGGVAFGGFGGSSGGGGPISCCGSGGGGDGRGSDASRAGSSGVDAKSAWQALLAKRPPPVCSGHREPAVERTVLKAGPNQGRRFYCCARGEGDWPKDPNARCNYFEFRESGARGYRADARARDQQRAKRGPSGG</sequence>
<evidence type="ECO:0000256" key="11">
    <source>
        <dbReference type="PIRSR" id="PIRSR604808-2"/>
    </source>
</evidence>
<evidence type="ECO:0000256" key="12">
    <source>
        <dbReference type="PIRSR" id="PIRSR604808-3"/>
    </source>
</evidence>
<feature type="binding site" evidence="11">
    <location>
        <position position="183"/>
    </location>
    <ligand>
        <name>Mg(2+)</name>
        <dbReference type="ChEBI" id="CHEBI:18420"/>
        <label>1</label>
    </ligand>
</feature>
<dbReference type="Pfam" id="PF06839">
    <property type="entry name" value="Zn_ribbon_GRF"/>
    <property type="match status" value="1"/>
</dbReference>
<feature type="domain" description="GRF-type" evidence="15">
    <location>
        <begin position="621"/>
        <end position="671"/>
    </location>
</feature>
<dbReference type="GO" id="GO:0003906">
    <property type="term" value="F:DNA-(apurinic or apyrimidinic site) endonuclease activity"/>
    <property type="evidence" value="ECO:0007669"/>
    <property type="project" value="TreeGrafter"/>
</dbReference>
<gene>
    <name evidence="16" type="ORF">JKP88DRAFT_304961</name>
</gene>
<comment type="caution">
    <text evidence="16">The sequence shown here is derived from an EMBL/GenBank/DDBJ whole genome shotgun (WGS) entry which is preliminary data.</text>
</comment>
<evidence type="ECO:0000256" key="14">
    <source>
        <dbReference type="SAM" id="MobiDB-lite"/>
    </source>
</evidence>
<comment type="cofactor">
    <cofactor evidence="11">
        <name>Mg(2+)</name>
        <dbReference type="ChEBI" id="CHEBI:18420"/>
    </cofactor>
    <cofactor evidence="11">
        <name>Mn(2+)</name>
        <dbReference type="ChEBI" id="CHEBI:29035"/>
    </cofactor>
    <text evidence="11">Probably binds two magnesium or manganese ions per subunit.</text>
</comment>
<evidence type="ECO:0000256" key="4">
    <source>
        <dbReference type="ARBA" id="ARBA00022723"/>
    </source>
</evidence>
<dbReference type="PROSITE" id="PS51435">
    <property type="entry name" value="AP_NUCLEASE_F1_4"/>
    <property type="match status" value="1"/>
</dbReference>
<keyword evidence="9" id="KW-0539">Nucleus</keyword>
<dbReference type="PANTHER" id="PTHR22748">
    <property type="entry name" value="AP ENDONUCLEASE"/>
    <property type="match status" value="1"/>
</dbReference>
<keyword evidence="4 11" id="KW-0479">Metal-binding</keyword>
<dbReference type="AlphaFoldDB" id="A0A835ZDF2"/>
<dbReference type="GO" id="GO:0008311">
    <property type="term" value="F:double-stranded DNA 3'-5' DNA exonuclease activity"/>
    <property type="evidence" value="ECO:0007669"/>
    <property type="project" value="TreeGrafter"/>
</dbReference>
<dbReference type="SUPFAM" id="SSF56219">
    <property type="entry name" value="DNase I-like"/>
    <property type="match status" value="1"/>
</dbReference>
<evidence type="ECO:0000256" key="10">
    <source>
        <dbReference type="PIRSR" id="PIRSR604808-1"/>
    </source>
</evidence>
<evidence type="ECO:0000256" key="9">
    <source>
        <dbReference type="ARBA" id="ARBA00023242"/>
    </source>
</evidence>
<dbReference type="EMBL" id="JAFCMP010000072">
    <property type="protein sequence ID" value="KAG5188284.1"/>
    <property type="molecule type" value="Genomic_DNA"/>
</dbReference>
<feature type="region of interest" description="Disordered" evidence="14">
    <location>
        <begin position="674"/>
        <end position="694"/>
    </location>
</feature>
<feature type="active site" description="Proton donor/acceptor" evidence="10">
    <location>
        <position position="183"/>
    </location>
</feature>
<dbReference type="GO" id="GO:0006284">
    <property type="term" value="P:base-excision repair"/>
    <property type="evidence" value="ECO:0007669"/>
    <property type="project" value="TreeGrafter"/>
</dbReference>
<feature type="region of interest" description="Disordered" evidence="14">
    <location>
        <begin position="389"/>
        <end position="413"/>
    </location>
</feature>
<evidence type="ECO:0000313" key="17">
    <source>
        <dbReference type="Proteomes" id="UP000664859"/>
    </source>
</evidence>
<dbReference type="InterPro" id="IPR005135">
    <property type="entry name" value="Endo/exonuclease/phosphatase"/>
</dbReference>
<evidence type="ECO:0000256" key="1">
    <source>
        <dbReference type="ARBA" id="ARBA00001936"/>
    </source>
</evidence>
<dbReference type="Gene3D" id="3.60.10.10">
    <property type="entry name" value="Endonuclease/exonuclease/phosphatase"/>
    <property type="match status" value="1"/>
</dbReference>
<keyword evidence="5 13" id="KW-0863">Zinc-finger</keyword>
<feature type="binding site" evidence="11">
    <location>
        <position position="340"/>
    </location>
    <ligand>
        <name>Mg(2+)</name>
        <dbReference type="ChEBI" id="CHEBI:18420"/>
        <label>1</label>
    </ligand>
</feature>
<dbReference type="PROSITE" id="PS00728">
    <property type="entry name" value="AP_NUCLEASE_F1_3"/>
    <property type="match status" value="1"/>
</dbReference>
<evidence type="ECO:0000256" key="5">
    <source>
        <dbReference type="ARBA" id="ARBA00022771"/>
    </source>
</evidence>
<dbReference type="Pfam" id="PF03372">
    <property type="entry name" value="Exo_endo_phos"/>
    <property type="match status" value="1"/>
</dbReference>
<dbReference type="PANTHER" id="PTHR22748:SF4">
    <property type="entry name" value="DNA-(APURINIC OR APYRIMIDINIC SITE) ENDONUCLEASE 2"/>
    <property type="match status" value="1"/>
</dbReference>
<comment type="similarity">
    <text evidence="2">Belongs to the DNA repair enzymes AP/ExoA family.</text>
</comment>
<dbReference type="PROSITE" id="PS51999">
    <property type="entry name" value="ZF_GRF"/>
    <property type="match status" value="1"/>
</dbReference>
<keyword evidence="11" id="KW-0464">Manganese</keyword>
<evidence type="ECO:0000259" key="15">
    <source>
        <dbReference type="PROSITE" id="PS51999"/>
    </source>
</evidence>
<evidence type="ECO:0000256" key="6">
    <source>
        <dbReference type="ARBA" id="ARBA00022801"/>
    </source>
</evidence>
<keyword evidence="6" id="KW-0378">Hydrolase</keyword>
<feature type="compositionally biased region" description="Gly residues" evidence="14">
    <location>
        <begin position="489"/>
        <end position="498"/>
    </location>
</feature>
<name>A0A835ZDF2_9STRA</name>
<feature type="active site" evidence="10">
    <location>
        <position position="138"/>
    </location>
</feature>
<reference evidence="16" key="1">
    <citation type="submission" date="2021-02" db="EMBL/GenBank/DDBJ databases">
        <title>First Annotated Genome of the Yellow-green Alga Tribonema minus.</title>
        <authorList>
            <person name="Mahan K.M."/>
        </authorList>
    </citation>
    <scope>NUCLEOTIDE SEQUENCE</scope>
    <source>
        <strain evidence="16">UTEX B ZZ1240</strain>
    </source>
</reference>
<keyword evidence="16" id="KW-0255">Endonuclease</keyword>
<feature type="region of interest" description="Disordered" evidence="14">
    <location>
        <begin position="485"/>
        <end position="511"/>
    </location>
</feature>
<feature type="site" description="Interaction with DNA substrate" evidence="12">
    <location>
        <position position="341"/>
    </location>
</feature>
<feature type="binding site" evidence="11">
    <location>
        <position position="341"/>
    </location>
    <ligand>
        <name>Mg(2+)</name>
        <dbReference type="ChEBI" id="CHEBI:18420"/>
        <label>1</label>
    </ligand>
</feature>
<evidence type="ECO:0000256" key="3">
    <source>
        <dbReference type="ARBA" id="ARBA00013541"/>
    </source>
</evidence>
<organism evidence="16 17">
    <name type="scientific">Tribonema minus</name>
    <dbReference type="NCBI Taxonomy" id="303371"/>
    <lineage>
        <taxon>Eukaryota</taxon>
        <taxon>Sar</taxon>
        <taxon>Stramenopiles</taxon>
        <taxon>Ochrophyta</taxon>
        <taxon>PX clade</taxon>
        <taxon>Xanthophyceae</taxon>
        <taxon>Tribonematales</taxon>
        <taxon>Tribonemataceae</taxon>
        <taxon>Tribonema</taxon>
    </lineage>
</organism>
<dbReference type="InterPro" id="IPR020848">
    <property type="entry name" value="AP_endonuclease_F1_CS"/>
</dbReference>
<dbReference type="InterPro" id="IPR004808">
    <property type="entry name" value="AP_endonuc_1"/>
</dbReference>
<feature type="binding site" evidence="11">
    <location>
        <position position="46"/>
    </location>
    <ligand>
        <name>Mg(2+)</name>
        <dbReference type="ChEBI" id="CHEBI:18420"/>
        <label>1</label>
    </ligand>
</feature>
<feature type="site" description="Transition state stabilizer" evidence="12">
    <location>
        <position position="185"/>
    </location>
</feature>